<gene>
    <name evidence="2" type="ORF">QCA50_000302</name>
</gene>
<comment type="caution">
    <text evidence="2">The sequence shown here is derived from an EMBL/GenBank/DDBJ whole genome shotgun (WGS) entry which is preliminary data.</text>
</comment>
<evidence type="ECO:0000259" key="1">
    <source>
        <dbReference type="Pfam" id="PF24968"/>
    </source>
</evidence>
<dbReference type="Pfam" id="PF24968">
    <property type="entry name" value="DUF7770"/>
    <property type="match status" value="1"/>
</dbReference>
<reference evidence="2 3" key="1">
    <citation type="submission" date="2022-09" db="EMBL/GenBank/DDBJ databases">
        <authorList>
            <person name="Palmer J.M."/>
        </authorList>
    </citation>
    <scope>NUCLEOTIDE SEQUENCE [LARGE SCALE GENOMIC DNA]</scope>
    <source>
        <strain evidence="2 3">DSM 7382</strain>
    </source>
</reference>
<dbReference type="EMBL" id="JASBNA010000001">
    <property type="protein sequence ID" value="KAK7695666.1"/>
    <property type="molecule type" value="Genomic_DNA"/>
</dbReference>
<dbReference type="AlphaFoldDB" id="A0AAW0GSN0"/>
<evidence type="ECO:0000313" key="2">
    <source>
        <dbReference type="EMBL" id="KAK7695666.1"/>
    </source>
</evidence>
<protein>
    <recommendedName>
        <fullName evidence="1">DUF7770 domain-containing protein</fullName>
    </recommendedName>
</protein>
<sequence length="186" mass="20513">MASGKPIDLSRYDKDTDGTRVVTAISIIGIPTYPKITNPDDGTHLVHWRVHLRWDGRGGVLAKGSVVLDTYKDDASDPIVRIDVYSKPSLVSSAASKFWESQSKIIESDLTVQNVVDLITANGRERYKYDGNGSGCLSWSSKLLADYAAAGYVAATEVNTFTEFIAQTRTREEGVYWIPDDQGTYL</sequence>
<evidence type="ECO:0000313" key="3">
    <source>
        <dbReference type="Proteomes" id="UP001385951"/>
    </source>
</evidence>
<name>A0AAW0GSN0_9APHY</name>
<feature type="domain" description="DUF7770" evidence="1">
    <location>
        <begin position="38"/>
        <end position="186"/>
    </location>
</feature>
<dbReference type="InterPro" id="IPR056672">
    <property type="entry name" value="DUF7770"/>
</dbReference>
<keyword evidence="3" id="KW-1185">Reference proteome</keyword>
<dbReference type="Proteomes" id="UP001385951">
    <property type="component" value="Unassembled WGS sequence"/>
</dbReference>
<organism evidence="2 3">
    <name type="scientific">Cerrena zonata</name>
    <dbReference type="NCBI Taxonomy" id="2478898"/>
    <lineage>
        <taxon>Eukaryota</taxon>
        <taxon>Fungi</taxon>
        <taxon>Dikarya</taxon>
        <taxon>Basidiomycota</taxon>
        <taxon>Agaricomycotina</taxon>
        <taxon>Agaricomycetes</taxon>
        <taxon>Polyporales</taxon>
        <taxon>Cerrenaceae</taxon>
        <taxon>Cerrena</taxon>
    </lineage>
</organism>
<accession>A0AAW0GSN0</accession>
<proteinExistence type="predicted"/>